<proteinExistence type="predicted"/>
<keyword evidence="2" id="KW-0812">Transmembrane</keyword>
<dbReference type="EMBL" id="JACVVK020000004">
    <property type="protein sequence ID" value="KAK7507439.1"/>
    <property type="molecule type" value="Genomic_DNA"/>
</dbReference>
<evidence type="ECO:0000313" key="4">
    <source>
        <dbReference type="Proteomes" id="UP001519460"/>
    </source>
</evidence>
<dbReference type="AlphaFoldDB" id="A0ABD0M656"/>
<feature type="transmembrane region" description="Helical" evidence="2">
    <location>
        <begin position="18"/>
        <end position="40"/>
    </location>
</feature>
<keyword evidence="4" id="KW-1185">Reference proteome</keyword>
<protein>
    <submittedName>
        <fullName evidence="3">Uncharacterized protein</fullName>
    </submittedName>
</protein>
<name>A0ABD0M656_9CAEN</name>
<accession>A0ABD0M656</accession>
<organism evidence="3 4">
    <name type="scientific">Batillaria attramentaria</name>
    <dbReference type="NCBI Taxonomy" id="370345"/>
    <lineage>
        <taxon>Eukaryota</taxon>
        <taxon>Metazoa</taxon>
        <taxon>Spiralia</taxon>
        <taxon>Lophotrochozoa</taxon>
        <taxon>Mollusca</taxon>
        <taxon>Gastropoda</taxon>
        <taxon>Caenogastropoda</taxon>
        <taxon>Sorbeoconcha</taxon>
        <taxon>Cerithioidea</taxon>
        <taxon>Batillariidae</taxon>
        <taxon>Batillaria</taxon>
    </lineage>
</organism>
<sequence>GFTAPDISRERMTKQPQAVAVLVLAILSLVLVGVLIWRAFFFVESDCPKQDENPMDLKWRFPGYFRTPDEQAEFEQIRLNSRRMQPVYNVSTSSSACYAPCNATSPYYNTTPTVPAGKPGARRRRRRRQSGSTYASYDDDEYLPSAMNPQQLLHIAQGIGNLHQYFETEHCCQVAGCTACQCEQTYYTVSAVVHNDKVPNSYRTDWVRVPGCCKCINRN</sequence>
<comment type="caution">
    <text evidence="3">The sequence shown here is derived from an EMBL/GenBank/DDBJ whole genome shotgun (WGS) entry which is preliminary data.</text>
</comment>
<feature type="compositionally biased region" description="Basic residues" evidence="1">
    <location>
        <begin position="120"/>
        <end position="129"/>
    </location>
</feature>
<evidence type="ECO:0000313" key="3">
    <source>
        <dbReference type="EMBL" id="KAK7507439.1"/>
    </source>
</evidence>
<reference evidence="3 4" key="1">
    <citation type="journal article" date="2023" name="Sci. Data">
        <title>Genome assembly of the Korean intertidal mud-creeper Batillaria attramentaria.</title>
        <authorList>
            <person name="Patra A.K."/>
            <person name="Ho P.T."/>
            <person name="Jun S."/>
            <person name="Lee S.J."/>
            <person name="Kim Y."/>
            <person name="Won Y.J."/>
        </authorList>
    </citation>
    <scope>NUCLEOTIDE SEQUENCE [LARGE SCALE GENOMIC DNA]</scope>
    <source>
        <strain evidence="3">Wonlab-2016</strain>
    </source>
</reference>
<evidence type="ECO:0000256" key="2">
    <source>
        <dbReference type="SAM" id="Phobius"/>
    </source>
</evidence>
<keyword evidence="2" id="KW-1133">Transmembrane helix</keyword>
<feature type="non-terminal residue" evidence="3">
    <location>
        <position position="1"/>
    </location>
</feature>
<gene>
    <name evidence="3" type="ORF">BaRGS_00001374</name>
</gene>
<evidence type="ECO:0000256" key="1">
    <source>
        <dbReference type="SAM" id="MobiDB-lite"/>
    </source>
</evidence>
<feature type="region of interest" description="Disordered" evidence="1">
    <location>
        <begin position="110"/>
        <end position="140"/>
    </location>
</feature>
<keyword evidence="2" id="KW-0472">Membrane</keyword>
<dbReference type="Proteomes" id="UP001519460">
    <property type="component" value="Unassembled WGS sequence"/>
</dbReference>